<proteinExistence type="predicted"/>
<protein>
    <submittedName>
        <fullName evidence="2">Uncharacterized protein</fullName>
    </submittedName>
</protein>
<accession>A0A843VLX6</accession>
<gene>
    <name evidence="2" type="ORF">Taro_030228</name>
</gene>
<dbReference type="EMBL" id="NMUH01002063">
    <property type="protein sequence ID" value="MQL97528.1"/>
    <property type="molecule type" value="Genomic_DNA"/>
</dbReference>
<evidence type="ECO:0000313" key="2">
    <source>
        <dbReference type="EMBL" id="MQL97528.1"/>
    </source>
</evidence>
<evidence type="ECO:0000256" key="1">
    <source>
        <dbReference type="SAM" id="MobiDB-lite"/>
    </source>
</evidence>
<keyword evidence="3" id="KW-1185">Reference proteome</keyword>
<feature type="compositionally biased region" description="Basic and acidic residues" evidence="1">
    <location>
        <begin position="23"/>
        <end position="40"/>
    </location>
</feature>
<feature type="compositionally biased region" description="Low complexity" evidence="1">
    <location>
        <begin position="52"/>
        <end position="77"/>
    </location>
</feature>
<evidence type="ECO:0000313" key="3">
    <source>
        <dbReference type="Proteomes" id="UP000652761"/>
    </source>
</evidence>
<sequence>MGRLRDIVGGDGAVRAPQHHVRRELTTDDGNFRREMDPQHAQHASPRSNTTNPDLKPSSSPSPSSTSKDNPSAEPAS</sequence>
<comment type="caution">
    <text evidence="2">The sequence shown here is derived from an EMBL/GenBank/DDBJ whole genome shotgun (WGS) entry which is preliminary data.</text>
</comment>
<dbReference type="Proteomes" id="UP000652761">
    <property type="component" value="Unassembled WGS sequence"/>
</dbReference>
<dbReference type="AlphaFoldDB" id="A0A843VLX6"/>
<reference evidence="2" key="1">
    <citation type="submission" date="2017-07" db="EMBL/GenBank/DDBJ databases">
        <title>Taro Niue Genome Assembly and Annotation.</title>
        <authorList>
            <person name="Atibalentja N."/>
            <person name="Keating K."/>
            <person name="Fields C.J."/>
        </authorList>
    </citation>
    <scope>NUCLEOTIDE SEQUENCE</scope>
    <source>
        <strain evidence="2">Niue_2</strain>
        <tissue evidence="2">Leaf</tissue>
    </source>
</reference>
<name>A0A843VLX6_COLES</name>
<organism evidence="2 3">
    <name type="scientific">Colocasia esculenta</name>
    <name type="common">Wild taro</name>
    <name type="synonym">Arum esculentum</name>
    <dbReference type="NCBI Taxonomy" id="4460"/>
    <lineage>
        <taxon>Eukaryota</taxon>
        <taxon>Viridiplantae</taxon>
        <taxon>Streptophyta</taxon>
        <taxon>Embryophyta</taxon>
        <taxon>Tracheophyta</taxon>
        <taxon>Spermatophyta</taxon>
        <taxon>Magnoliopsida</taxon>
        <taxon>Liliopsida</taxon>
        <taxon>Araceae</taxon>
        <taxon>Aroideae</taxon>
        <taxon>Colocasieae</taxon>
        <taxon>Colocasia</taxon>
    </lineage>
</organism>
<feature type="region of interest" description="Disordered" evidence="1">
    <location>
        <begin position="1"/>
        <end position="77"/>
    </location>
</feature>